<evidence type="ECO:0000313" key="3">
    <source>
        <dbReference type="Proteomes" id="UP000184287"/>
    </source>
</evidence>
<accession>A0A1M4ZKV2</accession>
<sequence length="180" mass="20763">MDQQKIVEELKATLTEWSAVLSTFSQEEINKFPFEGSWTAGQVARHLNISNSGFLEILNGPESETNRPADQKVELVKSDFLNFRTKMQAPDFVLPKAIDYDKNTLISDMEMVKSKLTEVIRTLDLTRTCTAFELPGYGYFTRWEAIYFVIYHSQRHLHQLKNIYGTLNPIVEGSTINRHQ</sequence>
<dbReference type="Proteomes" id="UP000184287">
    <property type="component" value="Unassembled WGS sequence"/>
</dbReference>
<dbReference type="InterPro" id="IPR024775">
    <property type="entry name" value="DinB-like"/>
</dbReference>
<organism evidence="2 3">
    <name type="scientific">Pedobacter caeni</name>
    <dbReference type="NCBI Taxonomy" id="288992"/>
    <lineage>
        <taxon>Bacteria</taxon>
        <taxon>Pseudomonadati</taxon>
        <taxon>Bacteroidota</taxon>
        <taxon>Sphingobacteriia</taxon>
        <taxon>Sphingobacteriales</taxon>
        <taxon>Sphingobacteriaceae</taxon>
        <taxon>Pedobacter</taxon>
    </lineage>
</organism>
<dbReference type="AlphaFoldDB" id="A0A1M4ZKV2"/>
<dbReference type="EMBL" id="FQUQ01000002">
    <property type="protein sequence ID" value="SHF18700.1"/>
    <property type="molecule type" value="Genomic_DNA"/>
</dbReference>
<dbReference type="Pfam" id="PF12867">
    <property type="entry name" value="DinB_2"/>
    <property type="match status" value="1"/>
</dbReference>
<reference evidence="3" key="1">
    <citation type="submission" date="2016-11" db="EMBL/GenBank/DDBJ databases">
        <authorList>
            <person name="Varghese N."/>
            <person name="Submissions S."/>
        </authorList>
    </citation>
    <scope>NUCLEOTIDE SEQUENCE [LARGE SCALE GENOMIC DNA]</scope>
    <source>
        <strain evidence="3">DSM 16990</strain>
    </source>
</reference>
<evidence type="ECO:0000259" key="1">
    <source>
        <dbReference type="Pfam" id="PF12867"/>
    </source>
</evidence>
<dbReference type="Gene3D" id="1.20.120.450">
    <property type="entry name" value="dinb family like domain"/>
    <property type="match status" value="1"/>
</dbReference>
<name>A0A1M4ZKV2_9SPHI</name>
<dbReference type="SUPFAM" id="SSF109854">
    <property type="entry name" value="DinB/YfiT-like putative metalloenzymes"/>
    <property type="match status" value="1"/>
</dbReference>
<dbReference type="STRING" id="288992.SAMN04488522_102369"/>
<keyword evidence="3" id="KW-1185">Reference proteome</keyword>
<proteinExistence type="predicted"/>
<protein>
    <submittedName>
        <fullName evidence="2">DinB superfamily protein</fullName>
    </submittedName>
</protein>
<gene>
    <name evidence="2" type="ORF">SAMN04488522_102369</name>
</gene>
<dbReference type="RefSeq" id="WP_073230212.1">
    <property type="nucleotide sequence ID" value="NZ_FQUQ01000002.1"/>
</dbReference>
<dbReference type="OrthoDB" id="679284at2"/>
<feature type="domain" description="DinB-like" evidence="1">
    <location>
        <begin position="10"/>
        <end position="160"/>
    </location>
</feature>
<dbReference type="InterPro" id="IPR034660">
    <property type="entry name" value="DinB/YfiT-like"/>
</dbReference>
<evidence type="ECO:0000313" key="2">
    <source>
        <dbReference type="EMBL" id="SHF18700.1"/>
    </source>
</evidence>